<organism evidence="2 3">
    <name type="scientific">Pseudidiomarina sediminum</name>
    <dbReference type="NCBI Taxonomy" id="431675"/>
    <lineage>
        <taxon>Bacteria</taxon>
        <taxon>Pseudomonadati</taxon>
        <taxon>Pseudomonadota</taxon>
        <taxon>Gammaproteobacteria</taxon>
        <taxon>Alteromonadales</taxon>
        <taxon>Idiomarinaceae</taxon>
        <taxon>Pseudidiomarina</taxon>
    </lineage>
</organism>
<dbReference type="Proteomes" id="UP000287022">
    <property type="component" value="Unassembled WGS sequence"/>
</dbReference>
<keyword evidence="1" id="KW-1133">Transmembrane helix</keyword>
<comment type="caution">
    <text evidence="2">The sequence shown here is derived from an EMBL/GenBank/DDBJ whole genome shotgun (WGS) entry which is preliminary data.</text>
</comment>
<feature type="transmembrane region" description="Helical" evidence="1">
    <location>
        <begin position="63"/>
        <end position="85"/>
    </location>
</feature>
<gene>
    <name evidence="2" type="ORF">CWI80_04020</name>
</gene>
<accession>A0A432Z9B2</accession>
<proteinExistence type="predicted"/>
<dbReference type="AlphaFoldDB" id="A0A432Z9B2"/>
<evidence type="ECO:0000313" key="3">
    <source>
        <dbReference type="Proteomes" id="UP000287022"/>
    </source>
</evidence>
<keyword evidence="3" id="KW-1185">Reference proteome</keyword>
<protein>
    <submittedName>
        <fullName evidence="2">Uncharacterized protein</fullName>
    </submittedName>
</protein>
<keyword evidence="1" id="KW-0472">Membrane</keyword>
<dbReference type="EMBL" id="PIQE01000001">
    <property type="protein sequence ID" value="RUO74517.1"/>
    <property type="molecule type" value="Genomic_DNA"/>
</dbReference>
<keyword evidence="1" id="KW-0812">Transmembrane</keyword>
<reference evidence="3" key="1">
    <citation type="journal article" date="2018" name="Front. Microbiol.">
        <title>Genome-Based Analysis Reveals the Taxonomy and Diversity of the Family Idiomarinaceae.</title>
        <authorList>
            <person name="Liu Y."/>
            <person name="Lai Q."/>
            <person name="Shao Z."/>
        </authorList>
    </citation>
    <scope>NUCLEOTIDE SEQUENCE [LARGE SCALE GENOMIC DNA]</scope>
    <source>
        <strain evidence="3">c121</strain>
    </source>
</reference>
<evidence type="ECO:0000256" key="1">
    <source>
        <dbReference type="SAM" id="Phobius"/>
    </source>
</evidence>
<feature type="transmembrane region" description="Helical" evidence="1">
    <location>
        <begin position="21"/>
        <end position="43"/>
    </location>
</feature>
<sequence length="92" mass="10170">MGQSKVNFFSEMFQKPPTEALLKGAFFALMIWLLGAGFEYAALPTDGARGNISADSIRPMIEVMRGFLNMFAGLILLIAVLQYVIRAVLLKK</sequence>
<dbReference type="RefSeq" id="WP_026861635.1">
    <property type="nucleotide sequence ID" value="NZ_PIQE01000001.1"/>
</dbReference>
<evidence type="ECO:0000313" key="2">
    <source>
        <dbReference type="EMBL" id="RUO74517.1"/>
    </source>
</evidence>
<name>A0A432Z9B2_9GAMM</name>